<reference evidence="7" key="1">
    <citation type="journal article" date="2021" name="PeerJ">
        <title>Extensive microbial diversity within the chicken gut microbiome revealed by metagenomics and culture.</title>
        <authorList>
            <person name="Gilroy R."/>
            <person name="Ravi A."/>
            <person name="Getino M."/>
            <person name="Pursley I."/>
            <person name="Horton D.L."/>
            <person name="Alikhan N.F."/>
            <person name="Baker D."/>
            <person name="Gharbi K."/>
            <person name="Hall N."/>
            <person name="Watson M."/>
            <person name="Adriaenssens E.M."/>
            <person name="Foster-Nyarko E."/>
            <person name="Jarju S."/>
            <person name="Secka A."/>
            <person name="Antonio M."/>
            <person name="Oren A."/>
            <person name="Chaudhuri R.R."/>
            <person name="La Ragione R."/>
            <person name="Hildebrand F."/>
            <person name="Pallen M.J."/>
        </authorList>
    </citation>
    <scope>NUCLEOTIDE SEQUENCE</scope>
    <source>
        <strain evidence="7">ChiW4-1371</strain>
    </source>
</reference>
<dbReference type="InterPro" id="IPR017896">
    <property type="entry name" value="4Fe4S_Fe-S-bd"/>
</dbReference>
<dbReference type="SUPFAM" id="SSF54862">
    <property type="entry name" value="4Fe-4S ferredoxins"/>
    <property type="match status" value="1"/>
</dbReference>
<feature type="transmembrane region" description="Helical" evidence="5">
    <location>
        <begin position="12"/>
        <end position="30"/>
    </location>
</feature>
<feature type="domain" description="4Fe-4S ferredoxin-type" evidence="6">
    <location>
        <begin position="200"/>
        <end position="229"/>
    </location>
</feature>
<dbReference type="Pfam" id="PF12800">
    <property type="entry name" value="Fer4_4"/>
    <property type="match status" value="1"/>
</dbReference>
<dbReference type="PANTHER" id="PTHR24960:SF79">
    <property type="entry name" value="PHOTOSYSTEM I IRON-SULFUR CENTER"/>
    <property type="match status" value="1"/>
</dbReference>
<dbReference type="GO" id="GO:0051539">
    <property type="term" value="F:4 iron, 4 sulfur cluster binding"/>
    <property type="evidence" value="ECO:0007669"/>
    <property type="project" value="UniProtKB-KW"/>
</dbReference>
<gene>
    <name evidence="7" type="ORF">H9804_04900</name>
</gene>
<evidence type="ECO:0000259" key="6">
    <source>
        <dbReference type="PROSITE" id="PS51379"/>
    </source>
</evidence>
<keyword evidence="4" id="KW-0411">Iron-sulfur</keyword>
<dbReference type="PROSITE" id="PS00198">
    <property type="entry name" value="4FE4S_FER_1"/>
    <property type="match status" value="2"/>
</dbReference>
<keyword evidence="5" id="KW-0812">Transmembrane</keyword>
<evidence type="ECO:0000256" key="5">
    <source>
        <dbReference type="SAM" id="Phobius"/>
    </source>
</evidence>
<organism evidence="7 8">
    <name type="scientific">Candidatus Mucispirillum faecigallinarum</name>
    <dbReference type="NCBI Taxonomy" id="2838699"/>
    <lineage>
        <taxon>Bacteria</taxon>
        <taxon>Pseudomonadati</taxon>
        <taxon>Deferribacterota</taxon>
        <taxon>Deferribacteres</taxon>
        <taxon>Deferribacterales</taxon>
        <taxon>Mucispirillaceae</taxon>
        <taxon>Mucispirillum</taxon>
    </lineage>
</organism>
<keyword evidence="5" id="KW-1133">Transmembrane helix</keyword>
<evidence type="ECO:0000256" key="1">
    <source>
        <dbReference type="ARBA" id="ARBA00022485"/>
    </source>
</evidence>
<accession>A0A9D2GSN3</accession>
<dbReference type="InterPro" id="IPR017900">
    <property type="entry name" value="4Fe4S_Fe_S_CS"/>
</dbReference>
<evidence type="ECO:0000256" key="3">
    <source>
        <dbReference type="ARBA" id="ARBA00023004"/>
    </source>
</evidence>
<dbReference type="EMBL" id="DXAQ01000077">
    <property type="protein sequence ID" value="HIZ89263.1"/>
    <property type="molecule type" value="Genomic_DNA"/>
</dbReference>
<sequence>MKIKINRRDTVKYGLITAAGCVMAGFGSSLKEYSSKNFTGLRPPGAVDEESFQHLCIKCGQCVQVCPYHAVSLKDITTLVDIGTPAIYPELRGCYLCDLLPCVLACPSGALNHEISDAHDVKMAEITVKSKENCLGMKNINVSEEDVLRVAAHGVKSPVEKELVEKLKTAAGKPCKICVDFCPYPEKEQAVKLINTENGYYPEIQADCAGCGVCIELCPAGSVFEYKKI</sequence>
<feature type="domain" description="4Fe-4S ferredoxin-type" evidence="6">
    <location>
        <begin position="83"/>
        <end position="116"/>
    </location>
</feature>
<proteinExistence type="predicted"/>
<dbReference type="Gene3D" id="3.30.70.20">
    <property type="match status" value="2"/>
</dbReference>
<evidence type="ECO:0000256" key="2">
    <source>
        <dbReference type="ARBA" id="ARBA00022723"/>
    </source>
</evidence>
<protein>
    <submittedName>
        <fullName evidence="7">4Fe-4S dicluster domain-containing protein</fullName>
    </submittedName>
</protein>
<keyword evidence="2" id="KW-0479">Metal-binding</keyword>
<evidence type="ECO:0000256" key="4">
    <source>
        <dbReference type="ARBA" id="ARBA00023014"/>
    </source>
</evidence>
<dbReference type="InterPro" id="IPR050157">
    <property type="entry name" value="PSI_iron-sulfur_center"/>
</dbReference>
<reference evidence="7" key="2">
    <citation type="submission" date="2021-04" db="EMBL/GenBank/DDBJ databases">
        <authorList>
            <person name="Gilroy R."/>
        </authorList>
    </citation>
    <scope>NUCLEOTIDE SEQUENCE</scope>
    <source>
        <strain evidence="7">ChiW4-1371</strain>
    </source>
</reference>
<feature type="domain" description="4Fe-4S ferredoxin-type" evidence="6">
    <location>
        <begin position="43"/>
        <end position="76"/>
    </location>
</feature>
<dbReference type="Pfam" id="PF12838">
    <property type="entry name" value="Fer4_7"/>
    <property type="match status" value="1"/>
</dbReference>
<evidence type="ECO:0000313" key="8">
    <source>
        <dbReference type="Proteomes" id="UP000824176"/>
    </source>
</evidence>
<dbReference type="PROSITE" id="PS51379">
    <property type="entry name" value="4FE4S_FER_2"/>
    <property type="match status" value="3"/>
</dbReference>
<evidence type="ECO:0000313" key="7">
    <source>
        <dbReference type="EMBL" id="HIZ89263.1"/>
    </source>
</evidence>
<keyword evidence="3" id="KW-0408">Iron</keyword>
<keyword evidence="1" id="KW-0004">4Fe-4S</keyword>
<comment type="caution">
    <text evidence="7">The sequence shown here is derived from an EMBL/GenBank/DDBJ whole genome shotgun (WGS) entry which is preliminary data.</text>
</comment>
<dbReference type="Proteomes" id="UP000824176">
    <property type="component" value="Unassembled WGS sequence"/>
</dbReference>
<dbReference type="GO" id="GO:0046872">
    <property type="term" value="F:metal ion binding"/>
    <property type="evidence" value="ECO:0007669"/>
    <property type="project" value="UniProtKB-KW"/>
</dbReference>
<keyword evidence="5" id="KW-0472">Membrane</keyword>
<dbReference type="PANTHER" id="PTHR24960">
    <property type="entry name" value="PHOTOSYSTEM I IRON-SULFUR CENTER-RELATED"/>
    <property type="match status" value="1"/>
</dbReference>
<dbReference type="AlphaFoldDB" id="A0A9D2GSN3"/>
<name>A0A9D2GSN3_9BACT</name>